<keyword evidence="6" id="KW-0812">Transmembrane</keyword>
<keyword evidence="6" id="KW-1133">Transmembrane helix</keyword>
<gene>
    <name evidence="8" type="primary">lepB</name>
    <name evidence="8" type="ORF">JTE88_02825</name>
</gene>
<dbReference type="Pfam" id="PF10502">
    <property type="entry name" value="Peptidase_S26"/>
    <property type="match status" value="1"/>
</dbReference>
<dbReference type="PANTHER" id="PTHR43390">
    <property type="entry name" value="SIGNAL PEPTIDASE I"/>
    <property type="match status" value="1"/>
</dbReference>
<dbReference type="InterPro" id="IPR019533">
    <property type="entry name" value="Peptidase_S26"/>
</dbReference>
<dbReference type="InterPro" id="IPR000223">
    <property type="entry name" value="Pept_S26A_signal_pept_1"/>
</dbReference>
<dbReference type="PRINTS" id="PR00727">
    <property type="entry name" value="LEADERPTASE"/>
</dbReference>
<evidence type="ECO:0000313" key="9">
    <source>
        <dbReference type="Proteomes" id="UP000602653"/>
    </source>
</evidence>
<dbReference type="NCBIfam" id="TIGR02227">
    <property type="entry name" value="sigpep_I_bact"/>
    <property type="match status" value="1"/>
</dbReference>
<dbReference type="EC" id="3.4.21.89" evidence="4 6"/>
<evidence type="ECO:0000256" key="6">
    <source>
        <dbReference type="RuleBase" id="RU362042"/>
    </source>
</evidence>
<dbReference type="PROSITE" id="PS00761">
    <property type="entry name" value="SPASE_I_3"/>
    <property type="match status" value="1"/>
</dbReference>
<dbReference type="Proteomes" id="UP000602653">
    <property type="component" value="Chromosome"/>
</dbReference>
<feature type="domain" description="Peptidase S26" evidence="7">
    <location>
        <begin position="61"/>
        <end position="252"/>
    </location>
</feature>
<evidence type="ECO:0000313" key="8">
    <source>
        <dbReference type="EMBL" id="QRV02687.1"/>
    </source>
</evidence>
<feature type="transmembrane region" description="Helical" evidence="6">
    <location>
        <begin position="56"/>
        <end position="77"/>
    </location>
</feature>
<evidence type="ECO:0000256" key="2">
    <source>
        <dbReference type="ARBA" id="ARBA00004401"/>
    </source>
</evidence>
<comment type="similarity">
    <text evidence="3 6">Belongs to the peptidase S26 family.</text>
</comment>
<evidence type="ECO:0000259" key="7">
    <source>
        <dbReference type="Pfam" id="PF10502"/>
    </source>
</evidence>
<dbReference type="SUPFAM" id="SSF51306">
    <property type="entry name" value="LexA/Signal peptidase"/>
    <property type="match status" value="1"/>
</dbReference>
<evidence type="ECO:0000256" key="4">
    <source>
        <dbReference type="ARBA" id="ARBA00013208"/>
    </source>
</evidence>
<dbReference type="GO" id="GO:0009003">
    <property type="term" value="F:signal peptidase activity"/>
    <property type="evidence" value="ECO:0007669"/>
    <property type="project" value="UniProtKB-EC"/>
</dbReference>
<dbReference type="PANTHER" id="PTHR43390:SF1">
    <property type="entry name" value="CHLOROPLAST PROCESSING PEPTIDASE"/>
    <property type="match status" value="1"/>
</dbReference>
<keyword evidence="6" id="KW-0472">Membrane</keyword>
<dbReference type="CDD" id="cd06530">
    <property type="entry name" value="S26_SPase_I"/>
    <property type="match status" value="1"/>
</dbReference>
<keyword evidence="9" id="KW-1185">Reference proteome</keyword>
<dbReference type="RefSeq" id="WP_204425240.1">
    <property type="nucleotide sequence ID" value="NZ_CP070228.1"/>
</dbReference>
<comment type="catalytic activity">
    <reaction evidence="1 6">
        <text>Cleavage of hydrophobic, N-terminal signal or leader sequences from secreted and periplasmic proteins.</text>
        <dbReference type="EC" id="3.4.21.89"/>
    </reaction>
</comment>
<sequence>MSSHDDAEFDAERYAPAPAEMPPIFEPESLEEARAQRLRIVLPDTTEKNIPLWRKIFSSLLEIATVLAIALLFSVVLKTFFLQAFEIPSGSMEDTIIKDDRVIVNKMADTAGELNRGDIIVFLDPGQWLANAPKEELSGFQSGMRNVGEALGLLPRNAGSHLIKRLIGLPGDHVACCDDKGRVTVNDTPIDETYIKPGVTPSNEPFDVTVPRGHLWVMGDNRSDSSDSRYHQRVEGSGFVPIRNVEGRAWLRILPLSRFGELPDVSEVFEGVPAPKQ</sequence>
<keyword evidence="5 6" id="KW-0378">Hydrolase</keyword>
<evidence type="ECO:0000256" key="1">
    <source>
        <dbReference type="ARBA" id="ARBA00000677"/>
    </source>
</evidence>
<dbReference type="InterPro" id="IPR019758">
    <property type="entry name" value="Pept_S26A_signal_pept_1_CS"/>
</dbReference>
<reference evidence="8 9" key="1">
    <citation type="submission" date="2021-02" db="EMBL/GenBank/DDBJ databases">
        <title>Complete Genome Sequence of Arcanobacterium phocisimile strain DSM 26142T from a harbour seal.</title>
        <authorList>
            <person name="Borowiak M."/>
            <person name="Alssahen M."/>
            <person name="Malorny B."/>
            <person name="Laemmler C."/>
            <person name="Siebert U."/>
            <person name="Ploetz M."/>
            <person name="Abdulmawjood A."/>
        </authorList>
    </citation>
    <scope>NUCLEOTIDE SEQUENCE [LARGE SCALE GENOMIC DNA]</scope>
    <source>
        <strain evidence="8 9">DSM 26142</strain>
    </source>
</reference>
<name>A0ABX7IIA6_9ACTO</name>
<comment type="subcellular location">
    <subcellularLocation>
        <location evidence="2">Cell membrane</location>
        <topology evidence="2">Single-pass type II membrane protein</topology>
    </subcellularLocation>
    <subcellularLocation>
        <location evidence="6">Membrane</location>
        <topology evidence="6">Single-pass type II membrane protein</topology>
    </subcellularLocation>
</comment>
<dbReference type="Gene3D" id="2.10.109.10">
    <property type="entry name" value="Umud Fragment, subunit A"/>
    <property type="match status" value="1"/>
</dbReference>
<evidence type="ECO:0000256" key="3">
    <source>
        <dbReference type="ARBA" id="ARBA00009370"/>
    </source>
</evidence>
<protein>
    <recommendedName>
        <fullName evidence="4 6">Signal peptidase I</fullName>
        <ecNumber evidence="4 6">3.4.21.89</ecNumber>
    </recommendedName>
</protein>
<dbReference type="InterPro" id="IPR036286">
    <property type="entry name" value="LexA/Signal_pep-like_sf"/>
</dbReference>
<keyword evidence="6" id="KW-0645">Protease</keyword>
<accession>A0ABX7IIA6</accession>
<proteinExistence type="inferred from homology"/>
<organism evidence="8 9">
    <name type="scientific">Arcanobacterium phocisimile</name>
    <dbReference type="NCBI Taxonomy" id="1302235"/>
    <lineage>
        <taxon>Bacteria</taxon>
        <taxon>Bacillati</taxon>
        <taxon>Actinomycetota</taxon>
        <taxon>Actinomycetes</taxon>
        <taxon>Actinomycetales</taxon>
        <taxon>Actinomycetaceae</taxon>
        <taxon>Arcanobacterium</taxon>
    </lineage>
</organism>
<dbReference type="EMBL" id="CP070228">
    <property type="protein sequence ID" value="QRV02687.1"/>
    <property type="molecule type" value="Genomic_DNA"/>
</dbReference>
<evidence type="ECO:0000256" key="5">
    <source>
        <dbReference type="ARBA" id="ARBA00022801"/>
    </source>
</evidence>